<keyword evidence="5 6" id="KW-0269">Exonuclease</keyword>
<dbReference type="NCBIfam" id="TIGR01280">
    <property type="entry name" value="xseB"/>
    <property type="match status" value="1"/>
</dbReference>
<evidence type="ECO:0000256" key="2">
    <source>
        <dbReference type="ARBA" id="ARBA00022490"/>
    </source>
</evidence>
<evidence type="ECO:0000313" key="8">
    <source>
        <dbReference type="Proteomes" id="UP000229681"/>
    </source>
</evidence>
<evidence type="ECO:0000256" key="4">
    <source>
        <dbReference type="ARBA" id="ARBA00022801"/>
    </source>
</evidence>
<reference evidence="7 8" key="1">
    <citation type="submission" date="2017-11" db="EMBL/GenBank/DDBJ databases">
        <title>Evolution of Phototrophy in the Chloroflexi Phylum Driven by Horizontal Gene Transfer.</title>
        <authorList>
            <person name="Ward L.M."/>
            <person name="Hemp J."/>
            <person name="Shih P.M."/>
            <person name="Mcglynn S.E."/>
            <person name="Fischer W."/>
        </authorList>
    </citation>
    <scope>NUCLEOTIDE SEQUENCE [LARGE SCALE GENOMIC DNA]</scope>
    <source>
        <strain evidence="7">JP3_13</strain>
    </source>
</reference>
<comment type="subcellular location">
    <subcellularLocation>
        <location evidence="6">Cytoplasm</location>
    </subcellularLocation>
</comment>
<dbReference type="NCBIfam" id="NF002139">
    <property type="entry name" value="PRK00977.1-3"/>
    <property type="match status" value="1"/>
</dbReference>
<evidence type="ECO:0000313" key="7">
    <source>
        <dbReference type="EMBL" id="PJF36827.1"/>
    </source>
</evidence>
<dbReference type="AlphaFoldDB" id="A0A2M8PGZ0"/>
<organism evidence="7 8">
    <name type="scientific">Candidatus Thermofonsia Clade 1 bacterium</name>
    <dbReference type="NCBI Taxonomy" id="2364210"/>
    <lineage>
        <taxon>Bacteria</taxon>
        <taxon>Bacillati</taxon>
        <taxon>Chloroflexota</taxon>
        <taxon>Candidatus Thermofontia</taxon>
        <taxon>Candidatus Thermofonsia Clade 1</taxon>
    </lineage>
</organism>
<evidence type="ECO:0000256" key="1">
    <source>
        <dbReference type="ARBA" id="ARBA00009998"/>
    </source>
</evidence>
<dbReference type="EC" id="3.1.11.6" evidence="6"/>
<dbReference type="PANTHER" id="PTHR34137">
    <property type="entry name" value="EXODEOXYRIBONUCLEASE 7 SMALL SUBUNIT"/>
    <property type="match status" value="1"/>
</dbReference>
<comment type="similarity">
    <text evidence="1 6">Belongs to the XseB family.</text>
</comment>
<gene>
    <name evidence="6 7" type="primary">xseB</name>
    <name evidence="7" type="ORF">CUN49_03515</name>
</gene>
<comment type="function">
    <text evidence="6">Bidirectionally degrades single-stranded DNA into large acid-insoluble oligonucleotides, which are then degraded further into small acid-soluble oligonucleotides.</text>
</comment>
<dbReference type="Gene3D" id="1.10.287.1040">
    <property type="entry name" value="Exonuclease VII, small subunit"/>
    <property type="match status" value="1"/>
</dbReference>
<name>A0A2M8PGZ0_9CHLR</name>
<dbReference type="EMBL" id="PGTM01000029">
    <property type="protein sequence ID" value="PJF36827.1"/>
    <property type="molecule type" value="Genomic_DNA"/>
</dbReference>
<dbReference type="GO" id="GO:0009318">
    <property type="term" value="C:exodeoxyribonuclease VII complex"/>
    <property type="evidence" value="ECO:0007669"/>
    <property type="project" value="UniProtKB-UniRule"/>
</dbReference>
<dbReference type="GO" id="GO:0005829">
    <property type="term" value="C:cytosol"/>
    <property type="evidence" value="ECO:0007669"/>
    <property type="project" value="TreeGrafter"/>
</dbReference>
<keyword evidence="4 6" id="KW-0378">Hydrolase</keyword>
<dbReference type="PANTHER" id="PTHR34137:SF1">
    <property type="entry name" value="EXODEOXYRIBONUCLEASE 7 SMALL SUBUNIT"/>
    <property type="match status" value="1"/>
</dbReference>
<dbReference type="SUPFAM" id="SSF116842">
    <property type="entry name" value="XseB-like"/>
    <property type="match status" value="1"/>
</dbReference>
<evidence type="ECO:0000256" key="6">
    <source>
        <dbReference type="HAMAP-Rule" id="MF_00337"/>
    </source>
</evidence>
<comment type="subunit">
    <text evidence="6">Heterooligomer composed of large and small subunits.</text>
</comment>
<keyword evidence="2 6" id="KW-0963">Cytoplasm</keyword>
<dbReference type="InterPro" id="IPR037004">
    <property type="entry name" value="Exonuc_VII_ssu_sf"/>
</dbReference>
<evidence type="ECO:0000256" key="3">
    <source>
        <dbReference type="ARBA" id="ARBA00022722"/>
    </source>
</evidence>
<dbReference type="Pfam" id="PF02609">
    <property type="entry name" value="Exonuc_VII_S"/>
    <property type="match status" value="1"/>
</dbReference>
<keyword evidence="3 6" id="KW-0540">Nuclease</keyword>
<dbReference type="HAMAP" id="MF_00337">
    <property type="entry name" value="Exonuc_7_S"/>
    <property type="match status" value="1"/>
</dbReference>
<protein>
    <recommendedName>
        <fullName evidence="6">Exodeoxyribonuclease 7 small subunit</fullName>
        <ecNumber evidence="6">3.1.11.6</ecNumber>
    </recommendedName>
    <alternativeName>
        <fullName evidence="6">Exodeoxyribonuclease VII small subunit</fullName>
        <shortName evidence="6">Exonuclease VII small subunit</shortName>
    </alternativeName>
</protein>
<evidence type="ECO:0000256" key="5">
    <source>
        <dbReference type="ARBA" id="ARBA00022839"/>
    </source>
</evidence>
<dbReference type="InterPro" id="IPR003761">
    <property type="entry name" value="Exonuc_VII_S"/>
</dbReference>
<sequence length="85" mass="9613">MNELPAIQSFEEAYQRLSQIVNQLERGVLSLDESLALYERGRALLAFCQQKLDSAVLRVHKVDSADAPDDFEDEFDPSDPEALPF</sequence>
<comment type="caution">
    <text evidence="7">The sequence shown here is derived from an EMBL/GenBank/DDBJ whole genome shotgun (WGS) entry which is preliminary data.</text>
</comment>
<proteinExistence type="inferred from homology"/>
<accession>A0A2M8PGZ0</accession>
<comment type="catalytic activity">
    <reaction evidence="6">
        <text>Exonucleolytic cleavage in either 5'- to 3'- or 3'- to 5'-direction to yield nucleoside 5'-phosphates.</text>
        <dbReference type="EC" id="3.1.11.6"/>
    </reaction>
</comment>
<dbReference type="GO" id="GO:0008855">
    <property type="term" value="F:exodeoxyribonuclease VII activity"/>
    <property type="evidence" value="ECO:0007669"/>
    <property type="project" value="UniProtKB-UniRule"/>
</dbReference>
<dbReference type="Proteomes" id="UP000229681">
    <property type="component" value="Unassembled WGS sequence"/>
</dbReference>
<dbReference type="GO" id="GO:0006308">
    <property type="term" value="P:DNA catabolic process"/>
    <property type="evidence" value="ECO:0007669"/>
    <property type="project" value="UniProtKB-UniRule"/>
</dbReference>